<feature type="transmembrane region" description="Helical" evidence="1">
    <location>
        <begin position="300"/>
        <end position="323"/>
    </location>
</feature>
<proteinExistence type="predicted"/>
<reference evidence="3" key="1">
    <citation type="submission" date="2017-02" db="EMBL/GenBank/DDBJ databases">
        <authorList>
            <person name="Dridi B."/>
        </authorList>
    </citation>
    <scope>NUCLEOTIDE SEQUENCE [LARGE SCALE GENOMIC DNA]</scope>
    <source>
        <strain evidence="3">bH819</strain>
    </source>
</reference>
<dbReference type="Proteomes" id="UP000195918">
    <property type="component" value="Unassembled WGS sequence"/>
</dbReference>
<gene>
    <name evidence="2" type="ORF">FM121_02730</name>
</gene>
<evidence type="ECO:0000313" key="2">
    <source>
        <dbReference type="EMBL" id="SLM84983.1"/>
    </source>
</evidence>
<keyword evidence="3" id="KW-1185">Reference proteome</keyword>
<evidence type="ECO:0000313" key="3">
    <source>
        <dbReference type="Proteomes" id="UP000195918"/>
    </source>
</evidence>
<keyword evidence="1" id="KW-0472">Membrane</keyword>
<feature type="transmembrane region" description="Helical" evidence="1">
    <location>
        <begin position="335"/>
        <end position="355"/>
    </location>
</feature>
<feature type="transmembrane region" description="Helical" evidence="1">
    <location>
        <begin position="9"/>
        <end position="28"/>
    </location>
</feature>
<dbReference type="AlphaFoldDB" id="A0A1X6WKX7"/>
<dbReference type="OrthoDB" id="2199615at2"/>
<organism evidence="2 3">
    <name type="scientific">Vagococcus fluvialis bH819</name>
    <dbReference type="NCBI Taxonomy" id="1255619"/>
    <lineage>
        <taxon>Bacteria</taxon>
        <taxon>Bacillati</taxon>
        <taxon>Bacillota</taxon>
        <taxon>Bacilli</taxon>
        <taxon>Lactobacillales</taxon>
        <taxon>Enterococcaceae</taxon>
        <taxon>Vagococcus</taxon>
    </lineage>
</organism>
<name>A0A1X6WKX7_9ENTE</name>
<feature type="transmembrane region" description="Helical" evidence="1">
    <location>
        <begin position="375"/>
        <end position="395"/>
    </location>
</feature>
<sequence>MVKVEFKKFIQPIVIGVVCLISFVSYQYNINFIYTFWPNGGITEFYNFSHEWHDRFGISMSDGDFEVVANEHRERVKKVDSIIKESEFGKERGINTYKEFKTYESELPEGSVLELPKLDQEERQELREFIQPNEKAFSQIETYESIIKNKQSFSSPEAFVKGREINQKEQEQLTKVLFQNESWRNILPMYLSDELVAIISNMLITILIALGLLLPSVFVRDTMLKIKATQWSSKRGRKIVKSQYISTQLWSLLTITVMLGIFLYPLKNTEFTRYFSSGLNSFLGESWFQGRNYSFLDITFGSWLCLVILLVYLVGMSFSHILFFIGQTSRNYLNMLMKVIPMLTVFIMLSSLIFNHAFYLENKIYQWTGIVNSELYVSLLLLVVSVGIGITPIFMSKKRELI</sequence>
<protein>
    <submittedName>
        <fullName evidence="2">Uncharacterized protein</fullName>
    </submittedName>
</protein>
<dbReference type="EMBL" id="FWFD01000007">
    <property type="protein sequence ID" value="SLM84983.1"/>
    <property type="molecule type" value="Genomic_DNA"/>
</dbReference>
<dbReference type="RefSeq" id="WP_086950626.1">
    <property type="nucleotide sequence ID" value="NZ_FWFD01000007.1"/>
</dbReference>
<feature type="transmembrane region" description="Helical" evidence="1">
    <location>
        <begin position="244"/>
        <end position="266"/>
    </location>
</feature>
<accession>A0A1X6WKX7</accession>
<keyword evidence="1" id="KW-1133">Transmembrane helix</keyword>
<evidence type="ECO:0000256" key="1">
    <source>
        <dbReference type="SAM" id="Phobius"/>
    </source>
</evidence>
<feature type="transmembrane region" description="Helical" evidence="1">
    <location>
        <begin position="195"/>
        <end position="219"/>
    </location>
</feature>
<keyword evidence="1" id="KW-0812">Transmembrane</keyword>